<evidence type="ECO:0000313" key="1">
    <source>
        <dbReference type="EMBL" id="SJL14530.1"/>
    </source>
</evidence>
<dbReference type="Proteomes" id="UP000219338">
    <property type="component" value="Unassembled WGS sequence"/>
</dbReference>
<dbReference type="SUPFAM" id="SSF52047">
    <property type="entry name" value="RNI-like"/>
    <property type="match status" value="1"/>
</dbReference>
<gene>
    <name evidence="1" type="ORF">ARMOST_17993</name>
</gene>
<protein>
    <recommendedName>
        <fullName evidence="3">F-box domain-containing protein</fullName>
    </recommendedName>
</protein>
<dbReference type="OrthoDB" id="2941000at2759"/>
<dbReference type="InterPro" id="IPR032675">
    <property type="entry name" value="LRR_dom_sf"/>
</dbReference>
<keyword evidence="2" id="KW-1185">Reference proteome</keyword>
<organism evidence="1 2">
    <name type="scientific">Armillaria ostoyae</name>
    <name type="common">Armillaria root rot fungus</name>
    <dbReference type="NCBI Taxonomy" id="47428"/>
    <lineage>
        <taxon>Eukaryota</taxon>
        <taxon>Fungi</taxon>
        <taxon>Dikarya</taxon>
        <taxon>Basidiomycota</taxon>
        <taxon>Agaricomycotina</taxon>
        <taxon>Agaricomycetes</taxon>
        <taxon>Agaricomycetidae</taxon>
        <taxon>Agaricales</taxon>
        <taxon>Marasmiineae</taxon>
        <taxon>Physalacriaceae</taxon>
        <taxon>Armillaria</taxon>
    </lineage>
</organism>
<dbReference type="AlphaFoldDB" id="A0A284S0J1"/>
<dbReference type="Gene3D" id="3.80.10.10">
    <property type="entry name" value="Ribonuclease Inhibitor"/>
    <property type="match status" value="1"/>
</dbReference>
<sequence>MEWPLSQVSDIVVDLAVEEAYSLDNFALMSRFMLHRTRHRRFHRVTISIAPSSDECEKLYDILLNSEGIRPYVKSLFLKGPSYLELPYMFTQAPLGETSWDATKYAALVSLTELLPALEEFHIEHFSRTHLPHEFLSQLKKCTSVNKITLHNIAFSSYSAFASIIRAFPSLEVLRLKLVSANSDSESRIDVQDDAMVPTIGTLDIDLSEELVLRMCGDICEGADAPVSGAQLHTLRIGCIKAISHWDRARCIVQKSVTTLRNLQLGYIQTDTSGLGILPLPSLKHLHIHLNDFEEDKDVDVLRWWIRCFKDATASSVCLEKITITLRAYSHIYHEYQASDLTAMLSMKEETRILKYWFNIKKPKEEVFQDDVWCELDACLPLLTDGLVIIFTGAKAKDPCDDAEDPFKKRVDRLKEIIGGRMNRFKKGGGVLVFELV</sequence>
<dbReference type="EMBL" id="FUEG01000024">
    <property type="protein sequence ID" value="SJL14530.1"/>
    <property type="molecule type" value="Genomic_DNA"/>
</dbReference>
<reference evidence="2" key="1">
    <citation type="journal article" date="2017" name="Nat. Ecol. Evol.">
        <title>Genome expansion and lineage-specific genetic innovations in the forest pathogenic fungi Armillaria.</title>
        <authorList>
            <person name="Sipos G."/>
            <person name="Prasanna A.N."/>
            <person name="Walter M.C."/>
            <person name="O'Connor E."/>
            <person name="Balint B."/>
            <person name="Krizsan K."/>
            <person name="Kiss B."/>
            <person name="Hess J."/>
            <person name="Varga T."/>
            <person name="Slot J."/>
            <person name="Riley R."/>
            <person name="Boka B."/>
            <person name="Rigling D."/>
            <person name="Barry K."/>
            <person name="Lee J."/>
            <person name="Mihaltcheva S."/>
            <person name="LaButti K."/>
            <person name="Lipzen A."/>
            <person name="Waldron R."/>
            <person name="Moloney N.M."/>
            <person name="Sperisen C."/>
            <person name="Kredics L."/>
            <person name="Vagvoelgyi C."/>
            <person name="Patrignani A."/>
            <person name="Fitzpatrick D."/>
            <person name="Nagy I."/>
            <person name="Doyle S."/>
            <person name="Anderson J.B."/>
            <person name="Grigoriev I.V."/>
            <person name="Gueldener U."/>
            <person name="Muensterkoetter M."/>
            <person name="Nagy L.G."/>
        </authorList>
    </citation>
    <scope>NUCLEOTIDE SEQUENCE [LARGE SCALE GENOMIC DNA]</scope>
    <source>
        <strain evidence="2">C18/9</strain>
    </source>
</reference>
<evidence type="ECO:0000313" key="2">
    <source>
        <dbReference type="Proteomes" id="UP000219338"/>
    </source>
</evidence>
<accession>A0A284S0J1</accession>
<proteinExistence type="predicted"/>
<dbReference type="OMA" id="RWWIRCF"/>
<name>A0A284S0J1_ARMOS</name>
<evidence type="ECO:0008006" key="3">
    <source>
        <dbReference type="Google" id="ProtNLM"/>
    </source>
</evidence>